<evidence type="ECO:0000259" key="1">
    <source>
        <dbReference type="PROSITE" id="PS50965"/>
    </source>
</evidence>
<evidence type="ECO:0000313" key="3">
    <source>
        <dbReference type="Proteomes" id="UP000005316"/>
    </source>
</evidence>
<protein>
    <recommendedName>
        <fullName evidence="1">NERD domain-containing protein</fullName>
    </recommendedName>
</protein>
<dbReference type="eggNOG" id="ENOG502Z8AV">
    <property type="taxonomic scope" value="Bacteria"/>
</dbReference>
<name>F9DU57_9BACL</name>
<evidence type="ECO:0000313" key="2">
    <source>
        <dbReference type="EMBL" id="EGQ25241.1"/>
    </source>
</evidence>
<sequence length="321" mass="37587">MTQLQKIFTNQEMKPMAIILKSRALANEMIALRSLKSRMTLLQHDNKRYMNMEKGLEGELRFDQLTEGMKNDVYLINDLCLEFNHSVFQIDALLISEKKILIFEIKNYEGDYVLDKETFRILPSKQEILNPLHQLNRSVTLLRSLLNKFNTQLSVEGYLTFVNPQFTLYQAEVNAPIIFPSQLNRFLEKIDQIPSTLNKQHRQIAEYLLEKHLPNSPYARMPSYQFQHLQKGVLCSLCYSFMVKKARKVFCEKCGFDESLESSIMRSAKELTLLFPDQKITTSIIHQWCGIIDSHKAIRRVLLHNFKPVSGKKQRHYIINP</sequence>
<dbReference type="Pfam" id="PF08378">
    <property type="entry name" value="NERD"/>
    <property type="match status" value="1"/>
</dbReference>
<dbReference type="EMBL" id="AFPZ01000070">
    <property type="protein sequence ID" value="EGQ25241.1"/>
    <property type="molecule type" value="Genomic_DNA"/>
</dbReference>
<feature type="domain" description="NERD" evidence="1">
    <location>
        <begin position="54"/>
        <end position="165"/>
    </location>
</feature>
<reference evidence="2 3" key="1">
    <citation type="submission" date="2011-04" db="EMBL/GenBank/DDBJ databases">
        <authorList>
            <person name="Muzny D."/>
            <person name="Qin X."/>
            <person name="Deng J."/>
            <person name="Jiang H."/>
            <person name="Liu Y."/>
            <person name="Qu J."/>
            <person name="Song X.-Z."/>
            <person name="Zhang L."/>
            <person name="Thornton R."/>
            <person name="Coyle M."/>
            <person name="Francisco L."/>
            <person name="Jackson L."/>
            <person name="Javaid M."/>
            <person name="Korchina V."/>
            <person name="Kovar C."/>
            <person name="Mata R."/>
            <person name="Mathew T."/>
            <person name="Ngo R."/>
            <person name="Nguyen L."/>
            <person name="Nguyen N."/>
            <person name="Okwuonu G."/>
            <person name="Ongeri F."/>
            <person name="Pham C."/>
            <person name="Simmons D."/>
            <person name="Wilczek-Boney K."/>
            <person name="Hale W."/>
            <person name="Jakkamsetti A."/>
            <person name="Pham P."/>
            <person name="Ruth R."/>
            <person name="San Lucas F."/>
            <person name="Warren J."/>
            <person name="Zhang J."/>
            <person name="Zhao Z."/>
            <person name="Zhou C."/>
            <person name="Zhu D."/>
            <person name="Lee S."/>
            <person name="Bess C."/>
            <person name="Blankenburg K."/>
            <person name="Forbes L."/>
            <person name="Fu Q."/>
            <person name="Gubbala S."/>
            <person name="Hirani K."/>
            <person name="Jayaseelan J.C."/>
            <person name="Lara F."/>
            <person name="Munidasa M."/>
            <person name="Palculict T."/>
            <person name="Patil S."/>
            <person name="Pu L.-L."/>
            <person name="Saada N."/>
            <person name="Tang L."/>
            <person name="Weissenberger G."/>
            <person name="Zhu Y."/>
            <person name="Hemphill L."/>
            <person name="Shang Y."/>
            <person name="Youmans B."/>
            <person name="Ayvaz T."/>
            <person name="Ross M."/>
            <person name="Santibanez J."/>
            <person name="Aqrawi P."/>
            <person name="Gross S."/>
            <person name="Joshi V."/>
            <person name="Fowler G."/>
            <person name="Nazareth L."/>
            <person name="Reid J."/>
            <person name="Worley K."/>
            <person name="Petrosino J."/>
            <person name="Highlander S."/>
            <person name="Gibbs R."/>
        </authorList>
    </citation>
    <scope>NUCLEOTIDE SEQUENCE [LARGE SCALE GENOMIC DNA]</scope>
    <source>
        <strain evidence="2 3">2681</strain>
    </source>
</reference>
<accession>F9DU57</accession>
<gene>
    <name evidence="2" type="ORF">HMPREF9372_2338</name>
</gene>
<dbReference type="Proteomes" id="UP000005316">
    <property type="component" value="Unassembled WGS sequence"/>
</dbReference>
<dbReference type="AlphaFoldDB" id="F9DU57"/>
<dbReference type="HOGENOM" id="CLU_073334_0_0_9"/>
<comment type="caution">
    <text evidence="2">The sequence shown here is derived from an EMBL/GenBank/DDBJ whole genome shotgun (WGS) entry which is preliminary data.</text>
</comment>
<organism evidence="2 3">
    <name type="scientific">Sporosarcina newyorkensis 2681</name>
    <dbReference type="NCBI Taxonomy" id="1027292"/>
    <lineage>
        <taxon>Bacteria</taxon>
        <taxon>Bacillati</taxon>
        <taxon>Bacillota</taxon>
        <taxon>Bacilli</taxon>
        <taxon>Bacillales</taxon>
        <taxon>Caryophanaceae</taxon>
        <taxon>Sporosarcina</taxon>
    </lineage>
</organism>
<dbReference type="PROSITE" id="PS50965">
    <property type="entry name" value="NERD"/>
    <property type="match status" value="1"/>
</dbReference>
<dbReference type="InterPro" id="IPR011528">
    <property type="entry name" value="NERD"/>
</dbReference>
<proteinExistence type="predicted"/>